<dbReference type="OrthoDB" id="68483at2759"/>
<dbReference type="EMBL" id="SNRW01016436">
    <property type="protein sequence ID" value="KAA6369374.1"/>
    <property type="molecule type" value="Genomic_DNA"/>
</dbReference>
<gene>
    <name evidence="1" type="ORF">EZS28_035099</name>
</gene>
<protein>
    <recommendedName>
        <fullName evidence="3">Protein kinase domain-containing protein</fullName>
    </recommendedName>
</protein>
<proteinExistence type="predicted"/>
<dbReference type="AlphaFoldDB" id="A0A5J4UGM0"/>
<evidence type="ECO:0008006" key="3">
    <source>
        <dbReference type="Google" id="ProtNLM"/>
    </source>
</evidence>
<comment type="caution">
    <text evidence="1">The sequence shown here is derived from an EMBL/GenBank/DDBJ whole genome shotgun (WGS) entry which is preliminary data.</text>
</comment>
<dbReference type="Gene3D" id="1.10.510.10">
    <property type="entry name" value="Transferase(Phosphotransferase) domain 1"/>
    <property type="match status" value="1"/>
</dbReference>
<sequence length="77" mass="8717">MLHTGKDDKSRVVCRILPFLASKVVTQTPTSKPYATRQVNIWAAGVTLFMIHFGRSPCKCKIMKDTFRLVATQKFDS</sequence>
<name>A0A5J4UGM0_9EUKA</name>
<reference evidence="1 2" key="1">
    <citation type="submission" date="2019-03" db="EMBL/GenBank/DDBJ databases">
        <title>Single cell metagenomics reveals metabolic interactions within the superorganism composed of flagellate Streblomastix strix and complex community of Bacteroidetes bacteria on its surface.</title>
        <authorList>
            <person name="Treitli S.C."/>
            <person name="Kolisko M."/>
            <person name="Husnik F."/>
            <person name="Keeling P."/>
            <person name="Hampl V."/>
        </authorList>
    </citation>
    <scope>NUCLEOTIDE SEQUENCE [LARGE SCALE GENOMIC DNA]</scope>
    <source>
        <strain evidence="1">ST1C</strain>
    </source>
</reference>
<dbReference type="InterPro" id="IPR011009">
    <property type="entry name" value="Kinase-like_dom_sf"/>
</dbReference>
<evidence type="ECO:0000313" key="1">
    <source>
        <dbReference type="EMBL" id="KAA6369374.1"/>
    </source>
</evidence>
<dbReference type="Proteomes" id="UP000324800">
    <property type="component" value="Unassembled WGS sequence"/>
</dbReference>
<organism evidence="1 2">
    <name type="scientific">Streblomastix strix</name>
    <dbReference type="NCBI Taxonomy" id="222440"/>
    <lineage>
        <taxon>Eukaryota</taxon>
        <taxon>Metamonada</taxon>
        <taxon>Preaxostyla</taxon>
        <taxon>Oxymonadida</taxon>
        <taxon>Streblomastigidae</taxon>
        <taxon>Streblomastix</taxon>
    </lineage>
</organism>
<evidence type="ECO:0000313" key="2">
    <source>
        <dbReference type="Proteomes" id="UP000324800"/>
    </source>
</evidence>
<dbReference type="SUPFAM" id="SSF56112">
    <property type="entry name" value="Protein kinase-like (PK-like)"/>
    <property type="match status" value="1"/>
</dbReference>
<accession>A0A5J4UGM0</accession>